<evidence type="ECO:0000313" key="1">
    <source>
        <dbReference type="EMBL" id="MFC4735119.1"/>
    </source>
</evidence>
<accession>A0ABV9NUB2</accession>
<name>A0ABV9NUB2_9BACI</name>
<gene>
    <name evidence="1" type="ORF">ACFO4L_00855</name>
</gene>
<dbReference type="Proteomes" id="UP001595896">
    <property type="component" value="Unassembled WGS sequence"/>
</dbReference>
<dbReference type="RefSeq" id="WP_377907740.1">
    <property type="nucleotide sequence ID" value="NZ_JBHSGK010000001.1"/>
</dbReference>
<proteinExistence type="predicted"/>
<comment type="caution">
    <text evidence="1">The sequence shown here is derived from an EMBL/GenBank/DDBJ whole genome shotgun (WGS) entry which is preliminary data.</text>
</comment>
<evidence type="ECO:0000313" key="2">
    <source>
        <dbReference type="Proteomes" id="UP001595896"/>
    </source>
</evidence>
<sequence length="287" mass="33309">MPALPPSFLGKKVYMDGEKKQYYVVKYEDKKGKRSVDVLLFEHENPVIFGSLDYNGRFLDSFYLSNRTTKASGEAVEQFRVMQSRRKQHRMTQDDLKDALKSEEDAKKKNKKIVKLLLDEHLEDIKNGWPSRLIALQREEDGAPDSLIMNTLLEATGTANPKKTYEYLKMHRLDDLVPTLGFYTDQHPELIEKVSADYFAVKQGAVLEAFLQETAGVVPMENEKEMEQLLVTAEQIDRRYGRSTLKNLLRILSRRVKQEKDQSMKEWLYTITVDKKLKQAIVQSLKK</sequence>
<dbReference type="EMBL" id="JBHSGK010000001">
    <property type="protein sequence ID" value="MFC4735119.1"/>
    <property type="molecule type" value="Genomic_DNA"/>
</dbReference>
<protein>
    <submittedName>
        <fullName evidence="1">Uncharacterized protein</fullName>
    </submittedName>
</protein>
<organism evidence="1 2">
    <name type="scientific">Bacillus daqingensis</name>
    <dbReference type="NCBI Taxonomy" id="872396"/>
    <lineage>
        <taxon>Bacteria</taxon>
        <taxon>Bacillati</taxon>
        <taxon>Bacillota</taxon>
        <taxon>Bacilli</taxon>
        <taxon>Bacillales</taxon>
        <taxon>Bacillaceae</taxon>
        <taxon>Bacillus</taxon>
    </lineage>
</organism>
<reference evidence="2" key="1">
    <citation type="journal article" date="2019" name="Int. J. Syst. Evol. Microbiol.">
        <title>The Global Catalogue of Microorganisms (GCM) 10K type strain sequencing project: providing services to taxonomists for standard genome sequencing and annotation.</title>
        <authorList>
            <consortium name="The Broad Institute Genomics Platform"/>
            <consortium name="The Broad Institute Genome Sequencing Center for Infectious Disease"/>
            <person name="Wu L."/>
            <person name="Ma J."/>
        </authorList>
    </citation>
    <scope>NUCLEOTIDE SEQUENCE [LARGE SCALE GENOMIC DNA]</scope>
    <source>
        <strain evidence="2">JCM 12165</strain>
    </source>
</reference>
<keyword evidence="2" id="KW-1185">Reference proteome</keyword>